<dbReference type="Proteomes" id="UP000219602">
    <property type="component" value="Chromosome 4"/>
</dbReference>
<sequence>MPTVIGRLTKQVLYGALFLYFGNKPNSLTVQQPTSLVRVLTDYEITIGAILTSLFSSPFTIWCIRRWWYLTGKVGSTAIKSHQAYVSDTARPGNAVSSPKGPTLYANLNISGRQFRLLTILSTKPEISCRLEVAEFGDELSFNALSYVWGDPTLTETILVNEHRIQVTKNLISALRYAPYHLSRSKNATSLKLWVDAICINQMDRTEKGHQVSMMKDIYSQSSIVLCWLGSPTDRIHTAMDAVQAVAHQRHIRCADVMYHENQHELLDSFEQLQSHLKSLHVIDAKMHLPFVEETSMISGIVGDVEIHAVANALQHTTKVIFVILQKPHGLELELCRPALLRAFHELTNWHNQFHERASKLDDTLREHSHLIGFLLALLSYRVRKFSQMCQEYLYQKTFDEAYTNLLWLEQFPWLLEVKEVVGESPTGPAQPLFDVAYWSRIWIRQEIILAHHPVFVCGFRSFFTGDHRIFRSLGEMDGGSIEFCIVEESGSLQAEDLKTNIWWASPGARATDPKDDYYGFLGLTNLKLVPDYASNISVGLVCQKFMNKYLTSSLDQTDRPVGGPLGLLMFAGVGYGWDADPDMPSWGPNFPGQAQAKTSSRGDSDAIIALDKRGFDCIFEARSDAMITGCRMDVSVLILDRIQAIGPRVSDYGRPELLHRTGLPITWPVDFAIRHKSYVSGGHPLTAFRTLLEPSSLPWYSPDGFPAEDCLDLAKYLAMVGRPIIDGKSRVAFSRLCYLKDLFDQIPDPDEPEDGTRDKEGLYWEISSEATGG</sequence>
<dbReference type="PANTHER" id="PTHR24148">
    <property type="entry name" value="ANKYRIN REPEAT DOMAIN-CONTAINING PROTEIN 39 HOMOLOG-RELATED"/>
    <property type="match status" value="1"/>
</dbReference>
<dbReference type="PANTHER" id="PTHR24148:SF77">
    <property type="entry name" value="HETEROKARYON INCOMPATIBILITY DOMAIN-CONTAINING PROTEIN"/>
    <property type="match status" value="1"/>
</dbReference>
<organism evidence="3 4">
    <name type="scientific">Fusarium oxysporum f. sp. radicis-cucumerinum</name>
    <dbReference type="NCBI Taxonomy" id="327505"/>
    <lineage>
        <taxon>Eukaryota</taxon>
        <taxon>Fungi</taxon>
        <taxon>Dikarya</taxon>
        <taxon>Ascomycota</taxon>
        <taxon>Pezizomycotina</taxon>
        <taxon>Sordariomycetes</taxon>
        <taxon>Hypocreomycetidae</taxon>
        <taxon>Hypocreales</taxon>
        <taxon>Nectriaceae</taxon>
        <taxon>Fusarium</taxon>
        <taxon>Fusarium oxysporum species complex</taxon>
    </lineage>
</organism>
<name>A0A2H3HR81_FUSOX</name>
<evidence type="ECO:0000256" key="1">
    <source>
        <dbReference type="SAM" id="MobiDB-lite"/>
    </source>
</evidence>
<evidence type="ECO:0000313" key="4">
    <source>
        <dbReference type="Proteomes" id="UP000219602"/>
    </source>
</evidence>
<gene>
    <name evidence="3" type="ORF">AU210_005452</name>
</gene>
<accession>A0A2H3HR81</accession>
<feature type="domain" description="Heterokaryon incompatibility" evidence="2">
    <location>
        <begin position="142"/>
        <end position="256"/>
    </location>
</feature>
<dbReference type="EMBL" id="MABQ02000003">
    <property type="protein sequence ID" value="PCD42928.1"/>
    <property type="molecule type" value="Genomic_DNA"/>
</dbReference>
<comment type="caution">
    <text evidence="3">The sequence shown here is derived from an EMBL/GenBank/DDBJ whole genome shotgun (WGS) entry which is preliminary data.</text>
</comment>
<protein>
    <recommendedName>
        <fullName evidence="2">Heterokaryon incompatibility domain-containing protein</fullName>
    </recommendedName>
</protein>
<dbReference type="Pfam" id="PF06985">
    <property type="entry name" value="HET"/>
    <property type="match status" value="1"/>
</dbReference>
<evidence type="ECO:0000259" key="2">
    <source>
        <dbReference type="Pfam" id="PF06985"/>
    </source>
</evidence>
<dbReference type="AlphaFoldDB" id="A0A2H3HR81"/>
<dbReference type="InterPro" id="IPR010730">
    <property type="entry name" value="HET"/>
</dbReference>
<proteinExistence type="predicted"/>
<reference evidence="3 4" key="2">
    <citation type="journal article" date="2017" name="Sci. Rep.">
        <title>A mobile pathogenicity chromosome in Fusarium oxysporum for infection of multiple cucurbit species.</title>
        <authorList>
            <person name="van Dam P."/>
            <person name="Fokkens L."/>
            <person name="Ayukawa Y."/>
            <person name="van der Gragt M."/>
            <person name="Ter Horst A."/>
            <person name="Brankovics B."/>
            <person name="Houterman P.M."/>
            <person name="Arie T."/>
            <person name="Rep M."/>
        </authorList>
    </citation>
    <scope>NUCLEOTIDE SEQUENCE [LARGE SCALE GENOMIC DNA]</scope>
    <source>
        <strain evidence="3 4">Forc016</strain>
    </source>
</reference>
<evidence type="ECO:0000313" key="3">
    <source>
        <dbReference type="EMBL" id="PCD42928.1"/>
    </source>
</evidence>
<dbReference type="InterPro" id="IPR052895">
    <property type="entry name" value="HetReg/Transcr_Mod"/>
</dbReference>
<reference evidence="3 4" key="1">
    <citation type="journal article" date="2016" name="Environ. Microbiol.">
        <title>Effector profiles distinguish formae speciales of Fusarium oxysporum.</title>
        <authorList>
            <person name="van Dam P."/>
            <person name="Fokkens L."/>
            <person name="Schmidt S.M."/>
            <person name="Linmans J.H."/>
            <person name="Kistler H.C."/>
            <person name="Ma L.J."/>
            <person name="Rep M."/>
        </authorList>
    </citation>
    <scope>NUCLEOTIDE SEQUENCE [LARGE SCALE GENOMIC DNA]</scope>
    <source>
        <strain evidence="3 4">Forc016</strain>
    </source>
</reference>
<feature type="region of interest" description="Disordered" evidence="1">
    <location>
        <begin position="749"/>
        <end position="774"/>
    </location>
</feature>
<dbReference type="STRING" id="327505.A0A2H3HR81"/>